<evidence type="ECO:0000313" key="4">
    <source>
        <dbReference type="EMBL" id="PKY37992.1"/>
    </source>
</evidence>
<reference evidence="4 5" key="1">
    <citation type="submission" date="2015-10" db="EMBL/GenBank/DDBJ databases">
        <title>Genome analyses suggest a sexual origin of heterokaryosis in a supposedly ancient asexual fungus.</title>
        <authorList>
            <person name="Ropars J."/>
            <person name="Sedzielewska K."/>
            <person name="Noel J."/>
            <person name="Charron P."/>
            <person name="Farinelli L."/>
            <person name="Marton T."/>
            <person name="Kruger M."/>
            <person name="Pelin A."/>
            <person name="Brachmann A."/>
            <person name="Corradi N."/>
        </authorList>
    </citation>
    <scope>NUCLEOTIDE SEQUENCE [LARGE SCALE GENOMIC DNA]</scope>
    <source>
        <strain evidence="4 5">A4</strain>
    </source>
</reference>
<dbReference type="Proteomes" id="UP000234323">
    <property type="component" value="Unassembled WGS sequence"/>
</dbReference>
<keyword evidence="5" id="KW-1185">Reference proteome</keyword>
<evidence type="ECO:0000313" key="5">
    <source>
        <dbReference type="Proteomes" id="UP000234323"/>
    </source>
</evidence>
<feature type="coiled-coil region" evidence="1">
    <location>
        <begin position="7"/>
        <end position="116"/>
    </location>
</feature>
<dbReference type="PROSITE" id="PS51297">
    <property type="entry name" value="K_BOX"/>
    <property type="match status" value="1"/>
</dbReference>
<dbReference type="AlphaFoldDB" id="A0A2I1FUD2"/>
<dbReference type="VEuPathDB" id="FungiDB:RhiirFUN_019460"/>
<accession>A0A2I1FUD2</accession>
<dbReference type="VEuPathDB" id="FungiDB:RhiirA1_529323"/>
<dbReference type="PANTHER" id="PTHR14187">
    <property type="entry name" value="ALPHA KINASE/ELONGATION FACTOR 2 KINASE"/>
    <property type="match status" value="1"/>
</dbReference>
<sequence length="716" mass="82629">MNLLEKFDKLNNKLTNLLEENKELKQQNKNLQEENQVLKEKLNERDYKNLQEEIKKLKQHVLNLENKKNEQLEITSQNLEEYKRKYKILQEENKNLNERETQFQQHIQNLEKQKSEQLEIFSQNLEKALGKLELDESDELDEEDSVRVPEPEPVLQPKKAPNKEPVPTPLQKKAPNKEPTPLQKKAPNKEPVSIKSKNDIRVVVGLDFGTTYSGFSYCHVADSENITTNDQWPENFGNLKTNTVLQYDSEYDKVESWGLPALAKRPNRRKNENRKRPVELFKLHLGNLSDHLKPKLPIDYKKAISDYLGEIGKRIKETITTSWPNCGDILLVLTIPTECSDKEKAIMRECAFNAGLIKDKDSMSLQFTTESEAAAIYCMKEHNLSTTGTTFMIVDCGGGTIDITTRKLVGNNQLGEVTESIGDFCGSTFIDNEFIKFLRNKLGNSAIDLLITNNYGQFQYMIQKFCQYVKLPFTGDPSEYRFYELDIQDCAPNLLQYVSEETRFKMEENEWMIEIDYDDVKAMFDPVINQIIKLIHSQLSNARKECSAMFLVGGFSGSKYLQKRIKQEFQDIVKNISVPNQPIAATLLGATLYGLYGLSLKNPENKIMKISPVIYSRILKYTYGIQVRNYWKEGDPIVRKIRNRLIDRFHCVVRRGEQVNGNKNFTACFTPLSPMQTKSILDKLSFAFTFGEMELAVTVKNEISGRHYKTKFEISI</sequence>
<dbReference type="PANTHER" id="PTHR14187:SF5">
    <property type="entry name" value="HEAT SHOCK 70 KDA PROTEIN 12A"/>
    <property type="match status" value="1"/>
</dbReference>
<dbReference type="InterPro" id="IPR002487">
    <property type="entry name" value="TF_Kbox"/>
</dbReference>
<dbReference type="VEuPathDB" id="FungiDB:FUN_018042"/>
<organism evidence="4 5">
    <name type="scientific">Rhizophagus irregularis</name>
    <dbReference type="NCBI Taxonomy" id="588596"/>
    <lineage>
        <taxon>Eukaryota</taxon>
        <taxon>Fungi</taxon>
        <taxon>Fungi incertae sedis</taxon>
        <taxon>Mucoromycota</taxon>
        <taxon>Glomeromycotina</taxon>
        <taxon>Glomeromycetes</taxon>
        <taxon>Glomerales</taxon>
        <taxon>Glomeraceae</taxon>
        <taxon>Rhizophagus</taxon>
    </lineage>
</organism>
<dbReference type="GO" id="GO:0003700">
    <property type="term" value="F:DNA-binding transcription factor activity"/>
    <property type="evidence" value="ECO:0007669"/>
    <property type="project" value="InterPro"/>
</dbReference>
<comment type="caution">
    <text evidence="4">The sequence shown here is derived from an EMBL/GenBank/DDBJ whole genome shotgun (WGS) entry which is preliminary data.</text>
</comment>
<gene>
    <name evidence="4" type="ORF">RhiirA4_500118</name>
</gene>
<protein>
    <recommendedName>
        <fullName evidence="3">K-box domain-containing protein</fullName>
    </recommendedName>
</protein>
<name>A0A2I1FUD2_9GLOM</name>
<dbReference type="InterPro" id="IPR043129">
    <property type="entry name" value="ATPase_NBD"/>
</dbReference>
<feature type="region of interest" description="Disordered" evidence="2">
    <location>
        <begin position="136"/>
        <end position="192"/>
    </location>
</feature>
<evidence type="ECO:0000256" key="2">
    <source>
        <dbReference type="SAM" id="MobiDB-lite"/>
    </source>
</evidence>
<keyword evidence="1" id="KW-0175">Coiled coil</keyword>
<evidence type="ECO:0000259" key="3">
    <source>
        <dbReference type="PROSITE" id="PS51297"/>
    </source>
</evidence>
<dbReference type="SUPFAM" id="SSF53067">
    <property type="entry name" value="Actin-like ATPase domain"/>
    <property type="match status" value="2"/>
</dbReference>
<dbReference type="GO" id="GO:0005634">
    <property type="term" value="C:nucleus"/>
    <property type="evidence" value="ECO:0007669"/>
    <property type="project" value="InterPro"/>
</dbReference>
<feature type="domain" description="K-box" evidence="3">
    <location>
        <begin position="7"/>
        <end position="109"/>
    </location>
</feature>
<dbReference type="EMBL" id="LLXI01000015">
    <property type="protein sequence ID" value="PKY37992.1"/>
    <property type="molecule type" value="Genomic_DNA"/>
</dbReference>
<dbReference type="Gene3D" id="3.30.420.40">
    <property type="match status" value="2"/>
</dbReference>
<evidence type="ECO:0000256" key="1">
    <source>
        <dbReference type="SAM" id="Coils"/>
    </source>
</evidence>
<proteinExistence type="predicted"/>
<dbReference type="CDD" id="cd10229">
    <property type="entry name" value="ASKHA_NBD_HSP70_HSPA12"/>
    <property type="match status" value="1"/>
</dbReference>